<proteinExistence type="predicted"/>
<evidence type="ECO:0000313" key="2">
    <source>
        <dbReference type="EMBL" id="KAF8431217.1"/>
    </source>
</evidence>
<comment type="caution">
    <text evidence="2">The sequence shown here is derived from an EMBL/GenBank/DDBJ whole genome shotgun (WGS) entry which is preliminary data.</text>
</comment>
<gene>
    <name evidence="2" type="ORF">L210DRAFT_2997811</name>
</gene>
<feature type="compositionally biased region" description="Basic and acidic residues" evidence="1">
    <location>
        <begin position="65"/>
        <end position="88"/>
    </location>
</feature>
<sequence length="369" mass="40753">MLVLYLGKRDLARIGNHHSWWVQRWSSGLGHCWAASHAETMGSGGIGNRTTIVGSVSLKPATDTVTEKRSNTVDVFDEKSSAEPESRRQSAFSPPLLAASQSQPLSHTHRRAATILDPQGGAIHHERRSSTGGTLLPSVGGSMGRHRRPSTGYGTSSGRPMPVSQFGRTEEVEENAEHETSDSRDESFRDTCHMDKDFKPIHLKGLFSVSTASRKVLDRMQISRPSLRVRSPVLATIVGADRLARTRLAKPLARWSRKHPNSRLVSSHATKEAEALTFRHTQERSGASHVSHFTPFQQNFVPPTSQPTHQPITLGLGSSFNHAENPNVSFSVDIELCIFYGHQLWIDPVSKGTPTTMSPARHLRTWMIS</sequence>
<dbReference type="AlphaFoldDB" id="A0AAD4BIF0"/>
<dbReference type="Proteomes" id="UP001194468">
    <property type="component" value="Unassembled WGS sequence"/>
</dbReference>
<name>A0AAD4BIF0_BOLED</name>
<feature type="compositionally biased region" description="Basic and acidic residues" evidence="1">
    <location>
        <begin position="175"/>
        <end position="189"/>
    </location>
</feature>
<organism evidence="2 3">
    <name type="scientific">Boletus edulis BED1</name>
    <dbReference type="NCBI Taxonomy" id="1328754"/>
    <lineage>
        <taxon>Eukaryota</taxon>
        <taxon>Fungi</taxon>
        <taxon>Dikarya</taxon>
        <taxon>Basidiomycota</taxon>
        <taxon>Agaricomycotina</taxon>
        <taxon>Agaricomycetes</taxon>
        <taxon>Agaricomycetidae</taxon>
        <taxon>Boletales</taxon>
        <taxon>Boletineae</taxon>
        <taxon>Boletaceae</taxon>
        <taxon>Boletoideae</taxon>
        <taxon>Boletus</taxon>
    </lineage>
</organism>
<dbReference type="EMBL" id="WHUW01000052">
    <property type="protein sequence ID" value="KAF8431217.1"/>
    <property type="molecule type" value="Genomic_DNA"/>
</dbReference>
<reference evidence="2" key="2">
    <citation type="journal article" date="2020" name="Nat. Commun.">
        <title>Large-scale genome sequencing of mycorrhizal fungi provides insights into the early evolution of symbiotic traits.</title>
        <authorList>
            <person name="Miyauchi S."/>
            <person name="Kiss E."/>
            <person name="Kuo A."/>
            <person name="Drula E."/>
            <person name="Kohler A."/>
            <person name="Sanchez-Garcia M."/>
            <person name="Morin E."/>
            <person name="Andreopoulos B."/>
            <person name="Barry K.W."/>
            <person name="Bonito G."/>
            <person name="Buee M."/>
            <person name="Carver A."/>
            <person name="Chen C."/>
            <person name="Cichocki N."/>
            <person name="Clum A."/>
            <person name="Culley D."/>
            <person name="Crous P.W."/>
            <person name="Fauchery L."/>
            <person name="Girlanda M."/>
            <person name="Hayes R.D."/>
            <person name="Keri Z."/>
            <person name="LaButti K."/>
            <person name="Lipzen A."/>
            <person name="Lombard V."/>
            <person name="Magnuson J."/>
            <person name="Maillard F."/>
            <person name="Murat C."/>
            <person name="Nolan M."/>
            <person name="Ohm R.A."/>
            <person name="Pangilinan J."/>
            <person name="Pereira M.F."/>
            <person name="Perotto S."/>
            <person name="Peter M."/>
            <person name="Pfister S."/>
            <person name="Riley R."/>
            <person name="Sitrit Y."/>
            <person name="Stielow J.B."/>
            <person name="Szollosi G."/>
            <person name="Zifcakova L."/>
            <person name="Stursova M."/>
            <person name="Spatafora J.W."/>
            <person name="Tedersoo L."/>
            <person name="Vaario L.M."/>
            <person name="Yamada A."/>
            <person name="Yan M."/>
            <person name="Wang P."/>
            <person name="Xu J."/>
            <person name="Bruns T."/>
            <person name="Baldrian P."/>
            <person name="Vilgalys R."/>
            <person name="Dunand C."/>
            <person name="Henrissat B."/>
            <person name="Grigoriev I.V."/>
            <person name="Hibbett D."/>
            <person name="Nagy L.G."/>
            <person name="Martin F.M."/>
        </authorList>
    </citation>
    <scope>NUCLEOTIDE SEQUENCE</scope>
    <source>
        <strain evidence="2">BED1</strain>
    </source>
</reference>
<accession>A0AAD4BIF0</accession>
<evidence type="ECO:0000313" key="3">
    <source>
        <dbReference type="Proteomes" id="UP001194468"/>
    </source>
</evidence>
<protein>
    <submittedName>
        <fullName evidence="2">Uncharacterized protein</fullName>
    </submittedName>
</protein>
<keyword evidence="3" id="KW-1185">Reference proteome</keyword>
<evidence type="ECO:0000256" key="1">
    <source>
        <dbReference type="SAM" id="MobiDB-lite"/>
    </source>
</evidence>
<feature type="region of interest" description="Disordered" evidence="1">
    <location>
        <begin position="63"/>
        <end position="189"/>
    </location>
</feature>
<reference evidence="2" key="1">
    <citation type="submission" date="2019-10" db="EMBL/GenBank/DDBJ databases">
        <authorList>
            <consortium name="DOE Joint Genome Institute"/>
            <person name="Kuo A."/>
            <person name="Miyauchi S."/>
            <person name="Kiss E."/>
            <person name="Drula E."/>
            <person name="Kohler A."/>
            <person name="Sanchez-Garcia M."/>
            <person name="Andreopoulos B."/>
            <person name="Barry K.W."/>
            <person name="Bonito G."/>
            <person name="Buee M."/>
            <person name="Carver A."/>
            <person name="Chen C."/>
            <person name="Cichocki N."/>
            <person name="Clum A."/>
            <person name="Culley D."/>
            <person name="Crous P.W."/>
            <person name="Fauchery L."/>
            <person name="Girlanda M."/>
            <person name="Hayes R."/>
            <person name="Keri Z."/>
            <person name="LaButti K."/>
            <person name="Lipzen A."/>
            <person name="Lombard V."/>
            <person name="Magnuson J."/>
            <person name="Maillard F."/>
            <person name="Morin E."/>
            <person name="Murat C."/>
            <person name="Nolan M."/>
            <person name="Ohm R."/>
            <person name="Pangilinan J."/>
            <person name="Pereira M."/>
            <person name="Perotto S."/>
            <person name="Peter M."/>
            <person name="Riley R."/>
            <person name="Sitrit Y."/>
            <person name="Stielow B."/>
            <person name="Szollosi G."/>
            <person name="Zifcakova L."/>
            <person name="Stursova M."/>
            <person name="Spatafora J.W."/>
            <person name="Tedersoo L."/>
            <person name="Vaario L.-M."/>
            <person name="Yamada A."/>
            <person name="Yan M."/>
            <person name="Wang P."/>
            <person name="Xu J."/>
            <person name="Bruns T."/>
            <person name="Baldrian P."/>
            <person name="Vilgalys R."/>
            <person name="Henrissat B."/>
            <person name="Grigoriev I.V."/>
            <person name="Hibbett D."/>
            <person name="Nagy L.G."/>
            <person name="Martin F.M."/>
        </authorList>
    </citation>
    <scope>NUCLEOTIDE SEQUENCE</scope>
    <source>
        <strain evidence="2">BED1</strain>
    </source>
</reference>